<reference evidence="2 3" key="1">
    <citation type="submission" date="2020-02" db="EMBL/GenBank/DDBJ databases">
        <authorList>
            <person name="Ferguson B K."/>
        </authorList>
    </citation>
    <scope>NUCLEOTIDE SEQUENCE [LARGE SCALE GENOMIC DNA]</scope>
</reference>
<gene>
    <name evidence="2" type="ORF">NTEN_LOCUS14119</name>
</gene>
<evidence type="ECO:0000256" key="1">
    <source>
        <dbReference type="SAM" id="MobiDB-lite"/>
    </source>
</evidence>
<proteinExistence type="predicted"/>
<feature type="non-terminal residue" evidence="2">
    <location>
        <position position="74"/>
    </location>
</feature>
<keyword evidence="3" id="KW-1185">Reference proteome</keyword>
<evidence type="ECO:0000313" key="2">
    <source>
        <dbReference type="EMBL" id="CAB0008913.1"/>
    </source>
</evidence>
<dbReference type="AlphaFoldDB" id="A0A6H5GYK3"/>
<dbReference type="Proteomes" id="UP000479000">
    <property type="component" value="Unassembled WGS sequence"/>
</dbReference>
<feature type="region of interest" description="Disordered" evidence="1">
    <location>
        <begin position="44"/>
        <end position="74"/>
    </location>
</feature>
<organism evidence="2 3">
    <name type="scientific">Nesidiocoris tenuis</name>
    <dbReference type="NCBI Taxonomy" id="355587"/>
    <lineage>
        <taxon>Eukaryota</taxon>
        <taxon>Metazoa</taxon>
        <taxon>Ecdysozoa</taxon>
        <taxon>Arthropoda</taxon>
        <taxon>Hexapoda</taxon>
        <taxon>Insecta</taxon>
        <taxon>Pterygota</taxon>
        <taxon>Neoptera</taxon>
        <taxon>Paraneoptera</taxon>
        <taxon>Hemiptera</taxon>
        <taxon>Heteroptera</taxon>
        <taxon>Panheteroptera</taxon>
        <taxon>Cimicomorpha</taxon>
        <taxon>Miridae</taxon>
        <taxon>Dicyphina</taxon>
        <taxon>Nesidiocoris</taxon>
    </lineage>
</organism>
<feature type="compositionally biased region" description="Basic and acidic residues" evidence="1">
    <location>
        <begin position="44"/>
        <end position="62"/>
    </location>
</feature>
<accession>A0A6H5GYK3</accession>
<protein>
    <submittedName>
        <fullName evidence="2">Uncharacterized protein</fullName>
    </submittedName>
</protein>
<evidence type="ECO:0000313" key="3">
    <source>
        <dbReference type="Proteomes" id="UP000479000"/>
    </source>
</evidence>
<sequence>MPQVGPILGVNDKNVICRIYRHAHTSSPNLFFNPRLACTCGKTAGDKDTKKCPGAEVSDWRRTGQPPSILELTA</sequence>
<dbReference type="EMBL" id="CADCXU010021118">
    <property type="protein sequence ID" value="CAB0008913.1"/>
    <property type="molecule type" value="Genomic_DNA"/>
</dbReference>
<name>A0A6H5GYK3_9HEMI</name>